<organism evidence="7 8">
    <name type="scientific">Fluviicola chungangensis</name>
    <dbReference type="NCBI Taxonomy" id="2597671"/>
    <lineage>
        <taxon>Bacteria</taxon>
        <taxon>Pseudomonadati</taxon>
        <taxon>Bacteroidota</taxon>
        <taxon>Flavobacteriia</taxon>
        <taxon>Flavobacteriales</taxon>
        <taxon>Crocinitomicaceae</taxon>
        <taxon>Fluviicola</taxon>
    </lineage>
</organism>
<dbReference type="EMBL" id="VLPL01000005">
    <property type="protein sequence ID" value="TSJ42350.1"/>
    <property type="molecule type" value="Genomic_DNA"/>
</dbReference>
<accession>A0A556MR01</accession>
<evidence type="ECO:0000313" key="8">
    <source>
        <dbReference type="Proteomes" id="UP000316008"/>
    </source>
</evidence>
<dbReference type="SUPFAM" id="SSF49464">
    <property type="entry name" value="Carboxypeptidase regulatory domain-like"/>
    <property type="match status" value="1"/>
</dbReference>
<keyword evidence="7" id="KW-0675">Receptor</keyword>
<dbReference type="Pfam" id="PF13620">
    <property type="entry name" value="CarboxypepD_reg"/>
    <property type="match status" value="1"/>
</dbReference>
<reference evidence="7 8" key="1">
    <citation type="submission" date="2019-07" db="EMBL/GenBank/DDBJ databases">
        <authorList>
            <person name="Huq M.A."/>
        </authorList>
    </citation>
    <scope>NUCLEOTIDE SEQUENCE [LARGE SCALE GENOMIC DNA]</scope>
    <source>
        <strain evidence="7 8">MAH-3</strain>
    </source>
</reference>
<keyword evidence="3" id="KW-0998">Cell outer membrane</keyword>
<dbReference type="Proteomes" id="UP000316008">
    <property type="component" value="Unassembled WGS sequence"/>
</dbReference>
<sequence>MKIFLSVVSLLIAGFAFTQDKNTGVIQGKVIDSETGEGLPSAQVELVEKAKRILSDIEGIYNFDKLEKGTYTIKIVYPGMPTQVVNDIQVKPGEVTNIDVVMSPPAEDSTSIGEIVISAKRITDTDQGVVLAQKNANSVGDVVSSQSIQKSTASNTSDVLKMVSGASIQDNKFAVIRGLNDRYNAAFLNGSPLPSSESDRKAFSFDMFPSNMLDNLTITKSATPDQPAEFAGGLIQINTKSIPEKNFFSFQVGTGINTITTFKDRTSYKGGKTDWIGIDDGTRKIPAAVPAYGQYPLNIHDQAKLAKEVSTDWATTDSKFLPNLSLQASAGFNKKFGKREFGMIAALTYSRSFSYNETVRRGYSNSTDPNSVQSTQIDYDYLDHNNVTNLLAGALMNFAFKINERNTINFKNIYSINSSDKLINRTGEINPLESNPNLLRSNARWFTSDQVYSGQLEGQHGLRAKGLKVNWLAGYSNVHRTVPNLSRSIYTRNKYIIDPSNPNARDTQYVANISYTNVGPSYGGGMFFSDNKESSINERVDLAYGTNLFGKFKSEFKIGVYNQVRTRKFDARQLGYTRYGVTGGSVQFDESLLYLPEDQIFSSQNMGLIEPGANGNPGKGGFKLTDGTKFSDKYDAQSMLNAAYLQLDNRFGRFRFIYGVRAEYFQQQLNALRDDNSELKINTKKLDVLPSINAIFEANRRTNVRLSYSQTLNRPEYRELAPFAFYDFTTNFVISGNDSLKRALIHNLDLRYETFPGRGQLFSATIFYKNFINPIEQKSRPDVINEISFQNVASATNYGLELEARTLISTIFGLDTSSFFDDLTVYSNLSIIRSKVDVSSVAGSVADSRPLQGQSPYVFNAGIRYDNPRNQWGAALNINRVGQRIAIVGNVNEPDLWEQARTFLDLQITKSFMKGRAQFKLNIQNILAQDQVFYQNSSTARADAKGMNGFFNTIFVGDKNNVKGYNKDIDQQVWKTNFGRTFSASISFRL</sequence>
<feature type="domain" description="TonB-dependent receptor plug" evidence="5">
    <location>
        <begin position="140"/>
        <end position="224"/>
    </location>
</feature>
<keyword evidence="8" id="KW-1185">Reference proteome</keyword>
<dbReference type="InterPro" id="IPR037066">
    <property type="entry name" value="Plug_dom_sf"/>
</dbReference>
<keyword evidence="4" id="KW-0732">Signal</keyword>
<dbReference type="SUPFAM" id="SSF56935">
    <property type="entry name" value="Porins"/>
    <property type="match status" value="1"/>
</dbReference>
<evidence type="ECO:0000256" key="2">
    <source>
        <dbReference type="ARBA" id="ARBA00023136"/>
    </source>
</evidence>
<name>A0A556MR01_9FLAO</name>
<dbReference type="AlphaFoldDB" id="A0A556MR01"/>
<feature type="chain" id="PRO_5021735466" evidence="4">
    <location>
        <begin position="19"/>
        <end position="990"/>
    </location>
</feature>
<dbReference type="PANTHER" id="PTHR40980">
    <property type="entry name" value="PLUG DOMAIN-CONTAINING PROTEIN"/>
    <property type="match status" value="1"/>
</dbReference>
<dbReference type="Pfam" id="PF07715">
    <property type="entry name" value="Plug"/>
    <property type="match status" value="1"/>
</dbReference>
<proteinExistence type="predicted"/>
<dbReference type="GO" id="GO:0009279">
    <property type="term" value="C:cell outer membrane"/>
    <property type="evidence" value="ECO:0007669"/>
    <property type="project" value="UniProtKB-SubCell"/>
</dbReference>
<dbReference type="PANTHER" id="PTHR40980:SF5">
    <property type="entry name" value="TONB-DEPENDENT RECEPTOR"/>
    <property type="match status" value="1"/>
</dbReference>
<evidence type="ECO:0000256" key="4">
    <source>
        <dbReference type="SAM" id="SignalP"/>
    </source>
</evidence>
<feature type="domain" description="Outer membrane protein beta-barrel" evidence="6">
    <location>
        <begin position="628"/>
        <end position="939"/>
    </location>
</feature>
<evidence type="ECO:0000259" key="6">
    <source>
        <dbReference type="Pfam" id="PF14905"/>
    </source>
</evidence>
<dbReference type="Gene3D" id="2.40.170.20">
    <property type="entry name" value="TonB-dependent receptor, beta-barrel domain"/>
    <property type="match status" value="1"/>
</dbReference>
<evidence type="ECO:0000256" key="1">
    <source>
        <dbReference type="ARBA" id="ARBA00004442"/>
    </source>
</evidence>
<dbReference type="InterPro" id="IPR012910">
    <property type="entry name" value="Plug_dom"/>
</dbReference>
<dbReference type="OrthoDB" id="9768470at2"/>
<evidence type="ECO:0000256" key="3">
    <source>
        <dbReference type="ARBA" id="ARBA00023237"/>
    </source>
</evidence>
<comment type="caution">
    <text evidence="7">The sequence shown here is derived from an EMBL/GenBank/DDBJ whole genome shotgun (WGS) entry which is preliminary data.</text>
</comment>
<gene>
    <name evidence="7" type="ORF">FO442_11320</name>
</gene>
<dbReference type="Pfam" id="PF14905">
    <property type="entry name" value="OMP_b-brl_3"/>
    <property type="match status" value="1"/>
</dbReference>
<feature type="signal peptide" evidence="4">
    <location>
        <begin position="1"/>
        <end position="18"/>
    </location>
</feature>
<evidence type="ECO:0000313" key="7">
    <source>
        <dbReference type="EMBL" id="TSJ42350.1"/>
    </source>
</evidence>
<dbReference type="RefSeq" id="WP_144333305.1">
    <property type="nucleotide sequence ID" value="NZ_VLPL01000005.1"/>
</dbReference>
<dbReference type="InterPro" id="IPR008969">
    <property type="entry name" value="CarboxyPept-like_regulatory"/>
</dbReference>
<dbReference type="Gene3D" id="2.60.40.1120">
    <property type="entry name" value="Carboxypeptidase-like, regulatory domain"/>
    <property type="match status" value="1"/>
</dbReference>
<comment type="subcellular location">
    <subcellularLocation>
        <location evidence="1">Cell outer membrane</location>
    </subcellularLocation>
</comment>
<protein>
    <submittedName>
        <fullName evidence="7">TonB-dependent receptor</fullName>
    </submittedName>
</protein>
<dbReference type="InterPro" id="IPR036942">
    <property type="entry name" value="Beta-barrel_TonB_sf"/>
</dbReference>
<keyword evidence="2" id="KW-0472">Membrane</keyword>
<dbReference type="InterPro" id="IPR041700">
    <property type="entry name" value="OMP_b-brl_3"/>
</dbReference>
<evidence type="ECO:0000259" key="5">
    <source>
        <dbReference type="Pfam" id="PF07715"/>
    </source>
</evidence>
<dbReference type="Gene3D" id="2.170.130.10">
    <property type="entry name" value="TonB-dependent receptor, plug domain"/>
    <property type="match status" value="1"/>
</dbReference>